<keyword evidence="4" id="KW-1185">Reference proteome</keyword>
<name>A0ABV5ID24_9ACTN</name>
<feature type="signal peptide" evidence="2">
    <location>
        <begin position="1"/>
        <end position="42"/>
    </location>
</feature>
<feature type="region of interest" description="Disordered" evidence="1">
    <location>
        <begin position="620"/>
        <end position="648"/>
    </location>
</feature>
<reference evidence="3 4" key="1">
    <citation type="submission" date="2024-09" db="EMBL/GenBank/DDBJ databases">
        <authorList>
            <person name="Sun Q."/>
            <person name="Mori K."/>
        </authorList>
    </citation>
    <scope>NUCLEOTIDE SEQUENCE [LARGE SCALE GENOMIC DNA]</scope>
    <source>
        <strain evidence="3 4">CCM 3426</strain>
    </source>
</reference>
<evidence type="ECO:0008006" key="5">
    <source>
        <dbReference type="Google" id="ProtNLM"/>
    </source>
</evidence>
<protein>
    <recommendedName>
        <fullName evidence="5">ATP-dependent DNA helicase RecG</fullName>
    </recommendedName>
</protein>
<dbReference type="Proteomes" id="UP001589647">
    <property type="component" value="Unassembled WGS sequence"/>
</dbReference>
<evidence type="ECO:0000313" key="3">
    <source>
        <dbReference type="EMBL" id="MFB9202453.1"/>
    </source>
</evidence>
<accession>A0ABV5ID24</accession>
<dbReference type="EMBL" id="JBHMEI010000007">
    <property type="protein sequence ID" value="MFB9202453.1"/>
    <property type="molecule type" value="Genomic_DNA"/>
</dbReference>
<sequence length="672" mass="71282">MARTPGLDQLPEVPVRVLPRLLTVLALACATLTTPPASPASAAPEPSGCDPIDPAACLLPFPNDWFTVADRGTATGRRVALSAGSTPVSAAGVPIAPGEWNRNDGFSPGSMLLARVPGLDLARTGAAPITDIGRSLDRNAPIVLLDTATGERWPYWAELDANAPADRQALIVRPARNLREGHRYAVALRDLRDAAGAPIPPNAAFAAVVGPPLPPGHDLYDRRRALQPTLSALRRAGVGTSGLYLAWDFTVASARSLAGPALAMRDDALRALRGHAPAFEVTAVTDLTPEQDAQIARRVEGTVRVPSYLDRPGGPPGSALNRGPDGLPARLPGNEQVAPFRCEIPRVAFDRPARPSLYGHGLLGRHSEVGASNVKTMAQEHGFLFCATKWIGMADEDIPHVVTVFTDISRFGTIPDRTLQGFLNFMFLGRAMTAPDGFAAHPAFRTARGRPLIDTRKGLVYDGNSQGGILGGALVALSKDIERGVLGVTGMNYSTLFNRSADAAPFQAALDRAYPDKLDQQLILALMQMLWDRGEAGGYAAHLTDQPYPGTPRHWVLMHVAFGDHQVATVTAEVEARTAGARLLTPALAPGRSPDAVPFWGIPEIRGRAYPGSALVMWDSGAPAPPLTNTPPTQGEDPHEKPRRTPAAQLQKSVFLKTGVVADVCDGPCVAS</sequence>
<proteinExistence type="predicted"/>
<evidence type="ECO:0000256" key="1">
    <source>
        <dbReference type="SAM" id="MobiDB-lite"/>
    </source>
</evidence>
<organism evidence="3 4">
    <name type="scientific">Nonomuraea spiralis</name>
    <dbReference type="NCBI Taxonomy" id="46182"/>
    <lineage>
        <taxon>Bacteria</taxon>
        <taxon>Bacillati</taxon>
        <taxon>Actinomycetota</taxon>
        <taxon>Actinomycetes</taxon>
        <taxon>Streptosporangiales</taxon>
        <taxon>Streptosporangiaceae</taxon>
        <taxon>Nonomuraea</taxon>
    </lineage>
</organism>
<dbReference type="RefSeq" id="WP_189651641.1">
    <property type="nucleotide sequence ID" value="NZ_BMRC01000021.1"/>
</dbReference>
<feature type="region of interest" description="Disordered" evidence="1">
    <location>
        <begin position="309"/>
        <end position="329"/>
    </location>
</feature>
<evidence type="ECO:0000256" key="2">
    <source>
        <dbReference type="SAM" id="SignalP"/>
    </source>
</evidence>
<comment type="caution">
    <text evidence="3">The sequence shown here is derived from an EMBL/GenBank/DDBJ whole genome shotgun (WGS) entry which is preliminary data.</text>
</comment>
<evidence type="ECO:0000313" key="4">
    <source>
        <dbReference type="Proteomes" id="UP001589647"/>
    </source>
</evidence>
<keyword evidence="2" id="KW-0732">Signal</keyword>
<feature type="chain" id="PRO_5046044078" description="ATP-dependent DNA helicase RecG" evidence="2">
    <location>
        <begin position="43"/>
        <end position="672"/>
    </location>
</feature>
<gene>
    <name evidence="3" type="ORF">ACFFV7_14735</name>
</gene>